<dbReference type="GO" id="GO:0050660">
    <property type="term" value="F:flavin adenine dinucleotide binding"/>
    <property type="evidence" value="ECO:0007669"/>
    <property type="project" value="InterPro"/>
</dbReference>
<comment type="caution">
    <text evidence="7">The sequence shown here is derived from an EMBL/GenBank/DDBJ whole genome shotgun (WGS) entry which is preliminary data.</text>
</comment>
<feature type="non-terminal residue" evidence="7">
    <location>
        <position position="208"/>
    </location>
</feature>
<dbReference type="PANTHER" id="PTHR10961:SF7">
    <property type="entry name" value="FAD DEPENDENT OXIDOREDUCTASE DOMAIN-CONTAINING PROTEIN"/>
    <property type="match status" value="1"/>
</dbReference>
<dbReference type="SUPFAM" id="SSF51905">
    <property type="entry name" value="FAD/NAD(P)-binding domain"/>
    <property type="match status" value="1"/>
</dbReference>
<dbReference type="Proteomes" id="UP000676336">
    <property type="component" value="Unassembled WGS sequence"/>
</dbReference>
<dbReference type="AlphaFoldDB" id="A0A8S3JWH0"/>
<evidence type="ECO:0000256" key="4">
    <source>
        <dbReference type="ARBA" id="ARBA00022827"/>
    </source>
</evidence>
<evidence type="ECO:0000256" key="5">
    <source>
        <dbReference type="ARBA" id="ARBA00023002"/>
    </source>
</evidence>
<feature type="non-terminal residue" evidence="7">
    <location>
        <position position="1"/>
    </location>
</feature>
<evidence type="ECO:0000313" key="7">
    <source>
        <dbReference type="EMBL" id="CAF5221093.1"/>
    </source>
</evidence>
<dbReference type="Pfam" id="PF01266">
    <property type="entry name" value="DAO"/>
    <property type="match status" value="1"/>
</dbReference>
<evidence type="ECO:0000256" key="3">
    <source>
        <dbReference type="ARBA" id="ARBA00022630"/>
    </source>
</evidence>
<reference evidence="7" key="1">
    <citation type="submission" date="2021-02" db="EMBL/GenBank/DDBJ databases">
        <authorList>
            <person name="Nowell W R."/>
        </authorList>
    </citation>
    <scope>NUCLEOTIDE SEQUENCE</scope>
</reference>
<dbReference type="InterPro" id="IPR045170">
    <property type="entry name" value="MTOX"/>
</dbReference>
<gene>
    <name evidence="7" type="ORF">SMN809_LOCUS82189</name>
</gene>
<feature type="domain" description="FAD dependent oxidoreductase" evidence="6">
    <location>
        <begin position="2"/>
        <end position="191"/>
    </location>
</feature>
<dbReference type="InterPro" id="IPR036188">
    <property type="entry name" value="FAD/NAD-bd_sf"/>
</dbReference>
<protein>
    <recommendedName>
        <fullName evidence="6">FAD dependent oxidoreductase domain-containing protein</fullName>
    </recommendedName>
</protein>
<evidence type="ECO:0000259" key="6">
    <source>
        <dbReference type="Pfam" id="PF01266"/>
    </source>
</evidence>
<comment type="similarity">
    <text evidence="2">Belongs to the MSOX/MTOX family.</text>
</comment>
<name>A0A8S3JWH0_9BILA</name>
<accession>A0A8S3JWH0</accession>
<sequence length="208" mass="24028">YKLWFDLEKEAEEELFIRCGGLYFGDKNDRDVLATEQALIASNLPYERLNAEQVKEKHPAFHLYPHEIALFQKDSGFLRATRCVEANIRLAKTYGAIVQENTKVQEVYTKDNKTFVRSNSCEEEYDRVIVTAGPWMSSLFKSLDLPLVTTRQQIVYLNINDRNEYFQVNGTFPVWIDSTDNLYGFPNDGQITGIKLAYHHCGEIISDL</sequence>
<dbReference type="EMBL" id="CAJOBI010350857">
    <property type="protein sequence ID" value="CAF5221093.1"/>
    <property type="molecule type" value="Genomic_DNA"/>
</dbReference>
<evidence type="ECO:0000313" key="8">
    <source>
        <dbReference type="Proteomes" id="UP000676336"/>
    </source>
</evidence>
<dbReference type="InterPro" id="IPR006076">
    <property type="entry name" value="FAD-dep_OxRdtase"/>
</dbReference>
<keyword evidence="5" id="KW-0560">Oxidoreductase</keyword>
<evidence type="ECO:0000256" key="1">
    <source>
        <dbReference type="ARBA" id="ARBA00001974"/>
    </source>
</evidence>
<evidence type="ECO:0000256" key="2">
    <source>
        <dbReference type="ARBA" id="ARBA00010989"/>
    </source>
</evidence>
<dbReference type="Gene3D" id="3.30.9.10">
    <property type="entry name" value="D-Amino Acid Oxidase, subunit A, domain 2"/>
    <property type="match status" value="2"/>
</dbReference>
<keyword evidence="3" id="KW-0285">Flavoprotein</keyword>
<organism evidence="7 8">
    <name type="scientific">Rotaria magnacalcarata</name>
    <dbReference type="NCBI Taxonomy" id="392030"/>
    <lineage>
        <taxon>Eukaryota</taxon>
        <taxon>Metazoa</taxon>
        <taxon>Spiralia</taxon>
        <taxon>Gnathifera</taxon>
        <taxon>Rotifera</taxon>
        <taxon>Eurotatoria</taxon>
        <taxon>Bdelloidea</taxon>
        <taxon>Philodinida</taxon>
        <taxon>Philodinidae</taxon>
        <taxon>Rotaria</taxon>
    </lineage>
</organism>
<dbReference type="GO" id="GO:0008115">
    <property type="term" value="F:sarcosine oxidase activity"/>
    <property type="evidence" value="ECO:0007669"/>
    <property type="project" value="TreeGrafter"/>
</dbReference>
<dbReference type="PANTHER" id="PTHR10961">
    <property type="entry name" value="PEROXISOMAL SARCOSINE OXIDASE"/>
    <property type="match status" value="1"/>
</dbReference>
<proteinExistence type="inferred from homology"/>
<comment type="cofactor">
    <cofactor evidence="1">
        <name>FAD</name>
        <dbReference type="ChEBI" id="CHEBI:57692"/>
    </cofactor>
</comment>
<keyword evidence="4" id="KW-0274">FAD</keyword>